<name>A0A1H4VRY3_TSUTY</name>
<protein>
    <submittedName>
        <fullName evidence="1">Uncharacterized protein</fullName>
    </submittedName>
</protein>
<proteinExistence type="predicted"/>
<dbReference type="Proteomes" id="UP000182241">
    <property type="component" value="Unassembled WGS sequence"/>
</dbReference>
<gene>
    <name evidence="1" type="ORF">SAMN04489793_3304</name>
</gene>
<dbReference type="RefSeq" id="WP_068742716.1">
    <property type="nucleotide sequence ID" value="NZ_FNSA01000003.1"/>
</dbReference>
<dbReference type="EMBL" id="FNSA01000003">
    <property type="protein sequence ID" value="SEC83288.1"/>
    <property type="molecule type" value="Genomic_DNA"/>
</dbReference>
<accession>A0A1H4VRY3</accession>
<reference evidence="2" key="1">
    <citation type="submission" date="2016-10" db="EMBL/GenBank/DDBJ databases">
        <authorList>
            <person name="Varghese N."/>
            <person name="Submissions S."/>
        </authorList>
    </citation>
    <scope>NUCLEOTIDE SEQUENCE [LARGE SCALE GENOMIC DNA]</scope>
    <source>
        <strain evidence="2">DSM 44234</strain>
    </source>
</reference>
<sequence length="123" mass="14123">MRERIDPDVTRAFEDISGLGPSGIEEVEALERMLSRRITCHAHLVGAERGARAYHGPALWRLTLEPCLTVQHERARGVVCDPCARWLQRSLRKYVSRECSVAWFCPQCRRTADVVRDHTLVRL</sequence>
<keyword evidence="2" id="KW-1185">Reference proteome</keyword>
<dbReference type="STRING" id="57704.SAMN04489793_3304"/>
<evidence type="ECO:0000313" key="2">
    <source>
        <dbReference type="Proteomes" id="UP000182241"/>
    </source>
</evidence>
<evidence type="ECO:0000313" key="1">
    <source>
        <dbReference type="EMBL" id="SEC83288.1"/>
    </source>
</evidence>
<organism evidence="1 2">
    <name type="scientific">Tsukamurella tyrosinosolvens</name>
    <dbReference type="NCBI Taxonomy" id="57704"/>
    <lineage>
        <taxon>Bacteria</taxon>
        <taxon>Bacillati</taxon>
        <taxon>Actinomycetota</taxon>
        <taxon>Actinomycetes</taxon>
        <taxon>Mycobacteriales</taxon>
        <taxon>Tsukamurellaceae</taxon>
        <taxon>Tsukamurella</taxon>
    </lineage>
</organism>
<dbReference type="OrthoDB" id="9993714at2"/>
<dbReference type="AlphaFoldDB" id="A0A1H4VRY3"/>